<feature type="compositionally biased region" description="Polar residues" evidence="1">
    <location>
        <begin position="408"/>
        <end position="419"/>
    </location>
</feature>
<organism evidence="2 3">
    <name type="scientific">Boletus edulis BED1</name>
    <dbReference type="NCBI Taxonomy" id="1328754"/>
    <lineage>
        <taxon>Eukaryota</taxon>
        <taxon>Fungi</taxon>
        <taxon>Dikarya</taxon>
        <taxon>Basidiomycota</taxon>
        <taxon>Agaricomycotina</taxon>
        <taxon>Agaricomycetes</taxon>
        <taxon>Agaricomycetidae</taxon>
        <taxon>Boletales</taxon>
        <taxon>Boletineae</taxon>
        <taxon>Boletaceae</taxon>
        <taxon>Boletoideae</taxon>
        <taxon>Boletus</taxon>
    </lineage>
</organism>
<protein>
    <recommendedName>
        <fullName evidence="4">Zn(2)-C6 fungal-type domain-containing protein</fullName>
    </recommendedName>
</protein>
<dbReference type="Proteomes" id="UP001194468">
    <property type="component" value="Unassembled WGS sequence"/>
</dbReference>
<dbReference type="AlphaFoldDB" id="A0AAD4BIS9"/>
<dbReference type="GO" id="GO:0000981">
    <property type="term" value="F:DNA-binding transcription factor activity, RNA polymerase II-specific"/>
    <property type="evidence" value="ECO:0007669"/>
    <property type="project" value="InterPro"/>
</dbReference>
<reference evidence="2" key="2">
    <citation type="journal article" date="2020" name="Nat. Commun.">
        <title>Large-scale genome sequencing of mycorrhizal fungi provides insights into the early evolution of symbiotic traits.</title>
        <authorList>
            <person name="Miyauchi S."/>
            <person name="Kiss E."/>
            <person name="Kuo A."/>
            <person name="Drula E."/>
            <person name="Kohler A."/>
            <person name="Sanchez-Garcia M."/>
            <person name="Morin E."/>
            <person name="Andreopoulos B."/>
            <person name="Barry K.W."/>
            <person name="Bonito G."/>
            <person name="Buee M."/>
            <person name="Carver A."/>
            <person name="Chen C."/>
            <person name="Cichocki N."/>
            <person name="Clum A."/>
            <person name="Culley D."/>
            <person name="Crous P.W."/>
            <person name="Fauchery L."/>
            <person name="Girlanda M."/>
            <person name="Hayes R.D."/>
            <person name="Keri Z."/>
            <person name="LaButti K."/>
            <person name="Lipzen A."/>
            <person name="Lombard V."/>
            <person name="Magnuson J."/>
            <person name="Maillard F."/>
            <person name="Murat C."/>
            <person name="Nolan M."/>
            <person name="Ohm R.A."/>
            <person name="Pangilinan J."/>
            <person name="Pereira M.F."/>
            <person name="Perotto S."/>
            <person name="Peter M."/>
            <person name="Pfister S."/>
            <person name="Riley R."/>
            <person name="Sitrit Y."/>
            <person name="Stielow J.B."/>
            <person name="Szollosi G."/>
            <person name="Zifcakova L."/>
            <person name="Stursova M."/>
            <person name="Spatafora J.W."/>
            <person name="Tedersoo L."/>
            <person name="Vaario L.M."/>
            <person name="Yamada A."/>
            <person name="Yan M."/>
            <person name="Wang P."/>
            <person name="Xu J."/>
            <person name="Bruns T."/>
            <person name="Baldrian P."/>
            <person name="Vilgalys R."/>
            <person name="Dunand C."/>
            <person name="Henrissat B."/>
            <person name="Grigoriev I.V."/>
            <person name="Hibbett D."/>
            <person name="Nagy L.G."/>
            <person name="Martin F.M."/>
        </authorList>
    </citation>
    <scope>NUCLEOTIDE SEQUENCE</scope>
    <source>
        <strain evidence="2">BED1</strain>
    </source>
</reference>
<feature type="compositionally biased region" description="Basic and acidic residues" evidence="1">
    <location>
        <begin position="226"/>
        <end position="243"/>
    </location>
</feature>
<dbReference type="InterPro" id="IPR001138">
    <property type="entry name" value="Zn2Cys6_DnaBD"/>
</dbReference>
<keyword evidence="3" id="KW-1185">Reference proteome</keyword>
<feature type="region of interest" description="Disordered" evidence="1">
    <location>
        <begin position="211"/>
        <end position="262"/>
    </location>
</feature>
<proteinExistence type="predicted"/>
<evidence type="ECO:0000313" key="2">
    <source>
        <dbReference type="EMBL" id="KAF8431517.1"/>
    </source>
</evidence>
<name>A0AAD4BIS9_BOLED</name>
<evidence type="ECO:0000256" key="1">
    <source>
        <dbReference type="SAM" id="MobiDB-lite"/>
    </source>
</evidence>
<dbReference type="Gene3D" id="4.10.240.10">
    <property type="entry name" value="Zn(2)-C6 fungal-type DNA-binding domain"/>
    <property type="match status" value="1"/>
</dbReference>
<comment type="caution">
    <text evidence="2">The sequence shown here is derived from an EMBL/GenBank/DDBJ whole genome shotgun (WGS) entry which is preliminary data.</text>
</comment>
<accession>A0AAD4BIS9</accession>
<gene>
    <name evidence="2" type="ORF">L210DRAFT_866544</name>
</gene>
<dbReference type="CDD" id="cd00067">
    <property type="entry name" value="GAL4"/>
    <property type="match status" value="1"/>
</dbReference>
<feature type="region of interest" description="Disordered" evidence="1">
    <location>
        <begin position="1"/>
        <end position="32"/>
    </location>
</feature>
<feature type="non-terminal residue" evidence="2">
    <location>
        <position position="1"/>
    </location>
</feature>
<evidence type="ECO:0008006" key="4">
    <source>
        <dbReference type="Google" id="ProtNLM"/>
    </source>
</evidence>
<dbReference type="EMBL" id="WHUW01000049">
    <property type="protein sequence ID" value="KAF8431517.1"/>
    <property type="molecule type" value="Genomic_DNA"/>
</dbReference>
<dbReference type="SUPFAM" id="SSF54277">
    <property type="entry name" value="CAD &amp; PB1 domains"/>
    <property type="match status" value="1"/>
</dbReference>
<evidence type="ECO:0000313" key="3">
    <source>
        <dbReference type="Proteomes" id="UP001194468"/>
    </source>
</evidence>
<feature type="region of interest" description="Disordered" evidence="1">
    <location>
        <begin position="75"/>
        <end position="170"/>
    </location>
</feature>
<sequence length="659" mass="72494">LSSDIHLFDSMSPRKRKKPVDSAQATDTNGKHTIYKRGACSACRTRKVRWDLAPACKRCIEGGLSEECIIQASRTRSRGNSAHPLDLGSQPQATGPRNRHNNHSIQQRSTSTTRGSSTDQSRPPPPPSIDSTRPTKRQRHRSFSHEPIYSTGSLTSVPEVDELESGTDQLEPLPLPLAEFYDHWAAGDNQMDDAGTDATDSDAKEFISMHHQDDEEPDASESDGEDCLKADSDAEDKSSDDGLRVPAKQKQPTKSTRKASKSTPVVFASLNDPATCVFKIQCCVQQFQGSKLSSSPFQIKSSITLTDLCDKVADKLNRHTHHVWLQYRLESDKGKPVFTPIQSDEELELFMDRMRPLIVPQLLSNGKISARPLKPILVIFDDSRNDESVKSPARPSTGNGCKVGMKGSSKTPSNNELDGANKQQDWIEALHQRYQCDDHSKGDTLVYCYRAKDSTDCYALTHNHIAAWALQIVNEPEPAIGQTMQPVPMHAPAPVPYAYPPPPVIVVPPAAPAWGGRGPHGPHGYPGYPPLAPHPMAGHAAAHMSHPTTPSLLTVELPNANPTETVPFPDIIRWFSFLDQRVRNDPRVNVTVDFTTFGPILQVKGFLNISQLSHDYVSVADLQAWLGVQIGTAIVIRSHVDTDIQAINAGKHVLPRTDN</sequence>
<feature type="compositionally biased region" description="Low complexity" evidence="1">
    <location>
        <begin position="104"/>
        <end position="121"/>
    </location>
</feature>
<feature type="region of interest" description="Disordered" evidence="1">
    <location>
        <begin position="386"/>
        <end position="419"/>
    </location>
</feature>
<dbReference type="InterPro" id="IPR036864">
    <property type="entry name" value="Zn2-C6_fun-type_DNA-bd_sf"/>
</dbReference>
<feature type="compositionally biased region" description="Acidic residues" evidence="1">
    <location>
        <begin position="214"/>
        <end position="225"/>
    </location>
</feature>
<dbReference type="GO" id="GO:0008270">
    <property type="term" value="F:zinc ion binding"/>
    <property type="evidence" value="ECO:0007669"/>
    <property type="project" value="InterPro"/>
</dbReference>
<reference evidence="2" key="1">
    <citation type="submission" date="2019-10" db="EMBL/GenBank/DDBJ databases">
        <authorList>
            <consortium name="DOE Joint Genome Institute"/>
            <person name="Kuo A."/>
            <person name="Miyauchi S."/>
            <person name="Kiss E."/>
            <person name="Drula E."/>
            <person name="Kohler A."/>
            <person name="Sanchez-Garcia M."/>
            <person name="Andreopoulos B."/>
            <person name="Barry K.W."/>
            <person name="Bonito G."/>
            <person name="Buee M."/>
            <person name="Carver A."/>
            <person name="Chen C."/>
            <person name="Cichocki N."/>
            <person name="Clum A."/>
            <person name="Culley D."/>
            <person name="Crous P.W."/>
            <person name="Fauchery L."/>
            <person name="Girlanda M."/>
            <person name="Hayes R."/>
            <person name="Keri Z."/>
            <person name="LaButti K."/>
            <person name="Lipzen A."/>
            <person name="Lombard V."/>
            <person name="Magnuson J."/>
            <person name="Maillard F."/>
            <person name="Morin E."/>
            <person name="Murat C."/>
            <person name="Nolan M."/>
            <person name="Ohm R."/>
            <person name="Pangilinan J."/>
            <person name="Pereira M."/>
            <person name="Perotto S."/>
            <person name="Peter M."/>
            <person name="Riley R."/>
            <person name="Sitrit Y."/>
            <person name="Stielow B."/>
            <person name="Szollosi G."/>
            <person name="Zifcakova L."/>
            <person name="Stursova M."/>
            <person name="Spatafora J.W."/>
            <person name="Tedersoo L."/>
            <person name="Vaario L.-M."/>
            <person name="Yamada A."/>
            <person name="Yan M."/>
            <person name="Wang P."/>
            <person name="Xu J."/>
            <person name="Bruns T."/>
            <person name="Baldrian P."/>
            <person name="Vilgalys R."/>
            <person name="Henrissat B."/>
            <person name="Grigoriev I.V."/>
            <person name="Hibbett D."/>
            <person name="Nagy L.G."/>
            <person name="Martin F.M."/>
        </authorList>
    </citation>
    <scope>NUCLEOTIDE SEQUENCE</scope>
    <source>
        <strain evidence="2">BED1</strain>
    </source>
</reference>